<protein>
    <submittedName>
        <fullName evidence="4">Diguanylate cyclase</fullName>
        <ecNumber evidence="4">2.7.7.65</ecNumber>
    </submittedName>
</protein>
<dbReference type="SUPFAM" id="SSF109604">
    <property type="entry name" value="HD-domain/PDEase-like"/>
    <property type="match status" value="1"/>
</dbReference>
<dbReference type="NCBIfam" id="TIGR00254">
    <property type="entry name" value="GGDEF"/>
    <property type="match status" value="1"/>
</dbReference>
<dbReference type="Proteomes" id="UP001147653">
    <property type="component" value="Unassembled WGS sequence"/>
</dbReference>
<evidence type="ECO:0000313" key="4">
    <source>
        <dbReference type="EMBL" id="MDA0179894.1"/>
    </source>
</evidence>
<dbReference type="InterPro" id="IPR029016">
    <property type="entry name" value="GAF-like_dom_sf"/>
</dbReference>
<dbReference type="SMART" id="SM00471">
    <property type="entry name" value="HDc"/>
    <property type="match status" value="1"/>
</dbReference>
<reference evidence="4" key="1">
    <citation type="submission" date="2022-10" db="EMBL/GenBank/DDBJ databases">
        <title>The WGS of Solirubrobacter phytolaccae KCTC 29190.</title>
        <authorList>
            <person name="Jiang Z."/>
        </authorList>
    </citation>
    <scope>NUCLEOTIDE SEQUENCE</scope>
    <source>
        <strain evidence="4">KCTC 29190</strain>
    </source>
</reference>
<name>A0A9X3N595_9ACTN</name>
<dbReference type="CDD" id="cd00077">
    <property type="entry name" value="HDc"/>
    <property type="match status" value="1"/>
</dbReference>
<dbReference type="GO" id="GO:0052621">
    <property type="term" value="F:diguanylate cyclase activity"/>
    <property type="evidence" value="ECO:0007669"/>
    <property type="project" value="UniProtKB-EC"/>
</dbReference>
<keyword evidence="4" id="KW-0548">Nucleotidyltransferase</keyword>
<dbReference type="PROSITE" id="PS50887">
    <property type="entry name" value="GGDEF"/>
    <property type="match status" value="1"/>
</dbReference>
<evidence type="ECO:0000259" key="2">
    <source>
        <dbReference type="PROSITE" id="PS50887"/>
    </source>
</evidence>
<dbReference type="Pfam" id="PF00990">
    <property type="entry name" value="GGDEF"/>
    <property type="match status" value="1"/>
</dbReference>
<dbReference type="PANTHER" id="PTHR43155:SF2">
    <property type="entry name" value="CYCLIC DI-GMP PHOSPHODIESTERASE PA4108"/>
    <property type="match status" value="1"/>
</dbReference>
<keyword evidence="5" id="KW-1185">Reference proteome</keyword>
<dbReference type="SUPFAM" id="SSF55073">
    <property type="entry name" value="Nucleotide cyclase"/>
    <property type="match status" value="1"/>
</dbReference>
<dbReference type="Pfam" id="PF13185">
    <property type="entry name" value="GAF_2"/>
    <property type="match status" value="2"/>
</dbReference>
<comment type="caution">
    <text evidence="4">The sequence shown here is derived from an EMBL/GenBank/DDBJ whole genome shotgun (WGS) entry which is preliminary data.</text>
</comment>
<dbReference type="Pfam" id="PF13487">
    <property type="entry name" value="HD_5"/>
    <property type="match status" value="1"/>
</dbReference>
<evidence type="ECO:0000256" key="1">
    <source>
        <dbReference type="SAM" id="MobiDB-lite"/>
    </source>
</evidence>
<dbReference type="InterPro" id="IPR003607">
    <property type="entry name" value="HD/PDEase_dom"/>
</dbReference>
<dbReference type="PANTHER" id="PTHR43155">
    <property type="entry name" value="CYCLIC DI-GMP PHOSPHODIESTERASE PA4108-RELATED"/>
    <property type="match status" value="1"/>
</dbReference>
<dbReference type="EMBL" id="JAPDDP010000008">
    <property type="protein sequence ID" value="MDA0179894.1"/>
    <property type="molecule type" value="Genomic_DNA"/>
</dbReference>
<evidence type="ECO:0000313" key="5">
    <source>
        <dbReference type="Proteomes" id="UP001147653"/>
    </source>
</evidence>
<dbReference type="SMART" id="SM00065">
    <property type="entry name" value="GAF"/>
    <property type="match status" value="2"/>
</dbReference>
<dbReference type="InterPro" id="IPR029787">
    <property type="entry name" value="Nucleotide_cyclase"/>
</dbReference>
<dbReference type="InterPro" id="IPR000160">
    <property type="entry name" value="GGDEF_dom"/>
</dbReference>
<dbReference type="InterPro" id="IPR043128">
    <property type="entry name" value="Rev_trsase/Diguanyl_cyclase"/>
</dbReference>
<dbReference type="AlphaFoldDB" id="A0A9X3N595"/>
<feature type="domain" description="GGDEF" evidence="2">
    <location>
        <begin position="336"/>
        <end position="456"/>
    </location>
</feature>
<dbReference type="InterPro" id="IPR003018">
    <property type="entry name" value="GAF"/>
</dbReference>
<dbReference type="EC" id="2.7.7.65" evidence="4"/>
<gene>
    <name evidence="4" type="ORF">OJ997_06275</name>
</gene>
<keyword evidence="4" id="KW-0808">Transferase</keyword>
<organism evidence="4 5">
    <name type="scientific">Solirubrobacter phytolaccae</name>
    <dbReference type="NCBI Taxonomy" id="1404360"/>
    <lineage>
        <taxon>Bacteria</taxon>
        <taxon>Bacillati</taxon>
        <taxon>Actinomycetota</taxon>
        <taxon>Thermoleophilia</taxon>
        <taxon>Solirubrobacterales</taxon>
        <taxon>Solirubrobacteraceae</taxon>
        <taxon>Solirubrobacter</taxon>
    </lineage>
</organism>
<proteinExistence type="predicted"/>
<feature type="region of interest" description="Disordered" evidence="1">
    <location>
        <begin position="658"/>
        <end position="689"/>
    </location>
</feature>
<dbReference type="InterPro" id="IPR037522">
    <property type="entry name" value="HD_GYP_dom"/>
</dbReference>
<dbReference type="Gene3D" id="1.10.3210.10">
    <property type="entry name" value="Hypothetical protein af1432"/>
    <property type="match status" value="1"/>
</dbReference>
<accession>A0A9X3N595</accession>
<feature type="domain" description="HD-GYP" evidence="3">
    <location>
        <begin position="467"/>
        <end position="662"/>
    </location>
</feature>
<dbReference type="SUPFAM" id="SSF55781">
    <property type="entry name" value="GAF domain-like"/>
    <property type="match status" value="2"/>
</dbReference>
<dbReference type="SMART" id="SM00267">
    <property type="entry name" value="GGDEF"/>
    <property type="match status" value="1"/>
</dbReference>
<dbReference type="PROSITE" id="PS51832">
    <property type="entry name" value="HD_GYP"/>
    <property type="match status" value="1"/>
</dbReference>
<dbReference type="RefSeq" id="WP_270024204.1">
    <property type="nucleotide sequence ID" value="NZ_JAPDDP010000008.1"/>
</dbReference>
<sequence>MFAALEGALRTMIGADRARLLAISQDHRGAFGPATEADDYLRFNEGPSGTATVLRTGRAFAVSDALTSDAIVPGRAQQHGIASALFVPLAWNGEIRDVLLIAWDERREISEEDVRDAQLLADQAAAGYARLEAEERRATGSLQDRAVVRAARALGQSLDLQEVLQTLVDEAALALDGDESGVYLADLEHGDAVATAGYRVPASWVGLRVEPGEGAAGRVFETGKPFITQDYQQLGGMRNHPARSELMTAVSVPMYWDDELRGALSVAWKSRRFVHDEDVRTLEAIAGLATVACRNAEAFEHVQHVARTDALTGVLNHGAMQLRIREEIARARRDGHPLGAVILDLDDFKGVNDTQGHAAGDELLRTVARALQGELRPYDQVARYGGDEFVLLLPGSDEEMTAQVAERCRDAIGGKCSIGVAAWHDGLDSDGLLEQADRALMLAKRTGKGRVAVANPEVERELALLQSRSGSPAAVQALAAAIEERDNYTHEHTQELVRLARGVAMMLGLDSGHVERIAHAALLHDVGKLGMPEELLEKDGPLTREEWEVMSEHPIVGERILARTKELAALAPIVRHEHEHWNGTGYPDGLERARIPVGSRVILACHAYVAMTTERPYRPALTPAQTVYELRAGAGSKYDPDVIDALLDLLGHDKPQVPDRAAGVKLAAAPPKEPTSRRSAGPPGWAPGG</sequence>
<dbReference type="Gene3D" id="3.30.70.270">
    <property type="match status" value="1"/>
</dbReference>
<dbReference type="Gene3D" id="3.30.450.40">
    <property type="match status" value="2"/>
</dbReference>
<dbReference type="CDD" id="cd01949">
    <property type="entry name" value="GGDEF"/>
    <property type="match status" value="1"/>
</dbReference>
<evidence type="ECO:0000259" key="3">
    <source>
        <dbReference type="PROSITE" id="PS51832"/>
    </source>
</evidence>